<protein>
    <submittedName>
        <fullName evidence="1">Uncharacterized protein</fullName>
    </submittedName>
</protein>
<gene>
    <name evidence="1" type="ORF">SAMN05421753_11787</name>
</gene>
<dbReference type="AlphaFoldDB" id="A0A1I3PZT5"/>
<evidence type="ECO:0000313" key="1">
    <source>
        <dbReference type="EMBL" id="SFJ26872.1"/>
    </source>
</evidence>
<reference evidence="2" key="1">
    <citation type="submission" date="2016-10" db="EMBL/GenBank/DDBJ databases">
        <authorList>
            <person name="Varghese N."/>
            <person name="Submissions S."/>
        </authorList>
    </citation>
    <scope>NUCLEOTIDE SEQUENCE [LARGE SCALE GENOMIC DNA]</scope>
    <source>
        <strain evidence="2">DSM 26348</strain>
    </source>
</reference>
<dbReference type="STRING" id="1576369.SAMN05421753_11787"/>
<dbReference type="RefSeq" id="WP_139228611.1">
    <property type="nucleotide sequence ID" value="NZ_FOQD01000017.1"/>
</dbReference>
<dbReference type="EMBL" id="FOQD01000017">
    <property type="protein sequence ID" value="SFJ26872.1"/>
    <property type="molecule type" value="Genomic_DNA"/>
</dbReference>
<proteinExistence type="predicted"/>
<accession>A0A1I3PZT5</accession>
<name>A0A1I3PZT5_9PLAN</name>
<keyword evidence="2" id="KW-1185">Reference proteome</keyword>
<sequence length="86" mass="9473">MLHVNRLSTSPPPLESQRREIRLVGGSMNGLRQTIPNGWDNVGMLSPTLVPGITLAEDYQQSPLISDVFVMVWSDCITLHSALEQG</sequence>
<evidence type="ECO:0000313" key="2">
    <source>
        <dbReference type="Proteomes" id="UP000199518"/>
    </source>
</evidence>
<organism evidence="1 2">
    <name type="scientific">Planctomicrobium piriforme</name>
    <dbReference type="NCBI Taxonomy" id="1576369"/>
    <lineage>
        <taxon>Bacteria</taxon>
        <taxon>Pseudomonadati</taxon>
        <taxon>Planctomycetota</taxon>
        <taxon>Planctomycetia</taxon>
        <taxon>Planctomycetales</taxon>
        <taxon>Planctomycetaceae</taxon>
        <taxon>Planctomicrobium</taxon>
    </lineage>
</organism>
<dbReference type="Proteomes" id="UP000199518">
    <property type="component" value="Unassembled WGS sequence"/>
</dbReference>